<reference evidence="3" key="1">
    <citation type="submission" date="2021-11" db="EMBL/GenBank/DDBJ databases">
        <title>Cultivation dependent microbiological survey of springs from the worlds oldest radium mine currently devoted to the extraction of radon-saturated water.</title>
        <authorList>
            <person name="Kapinusova G."/>
            <person name="Smrhova T."/>
            <person name="Strejcek M."/>
            <person name="Suman J."/>
            <person name="Jani K."/>
            <person name="Pajer P."/>
            <person name="Uhlik O."/>
        </authorList>
    </citation>
    <scope>NUCLEOTIDE SEQUENCE [LARGE SCALE GENOMIC DNA]</scope>
    <source>
        <strain evidence="3">J379</strain>
    </source>
</reference>
<dbReference type="Gene3D" id="3.40.50.150">
    <property type="entry name" value="Vaccinia Virus protein VP39"/>
    <property type="match status" value="1"/>
</dbReference>
<accession>A0ABY5PEK6</accession>
<evidence type="ECO:0000313" key="2">
    <source>
        <dbReference type="EMBL" id="UUY03063.1"/>
    </source>
</evidence>
<dbReference type="InterPro" id="IPR026913">
    <property type="entry name" value="METTL24"/>
</dbReference>
<name>A0ABY5PEK6_9ACTN</name>
<dbReference type="GO" id="GO:0008168">
    <property type="term" value="F:methyltransferase activity"/>
    <property type="evidence" value="ECO:0007669"/>
    <property type="project" value="UniProtKB-KW"/>
</dbReference>
<dbReference type="EMBL" id="CP088295">
    <property type="protein sequence ID" value="UUY03063.1"/>
    <property type="molecule type" value="Genomic_DNA"/>
</dbReference>
<gene>
    <name evidence="2" type="ORF">LRS13_20660</name>
</gene>
<dbReference type="InterPro" id="IPR029063">
    <property type="entry name" value="SAM-dependent_MTases_sf"/>
</dbReference>
<protein>
    <submittedName>
        <fullName evidence="2">FkbM family methyltransferase</fullName>
    </submittedName>
</protein>
<evidence type="ECO:0000313" key="3">
    <source>
        <dbReference type="Proteomes" id="UP001058860"/>
    </source>
</evidence>
<proteinExistence type="predicted"/>
<feature type="domain" description="Methyltransferase FkbM" evidence="1">
    <location>
        <begin position="47"/>
        <end position="168"/>
    </location>
</feature>
<dbReference type="Pfam" id="PF05050">
    <property type="entry name" value="Methyltransf_21"/>
    <property type="match status" value="1"/>
</dbReference>
<dbReference type="RefSeq" id="WP_353863578.1">
    <property type="nucleotide sequence ID" value="NZ_CP088295.1"/>
</dbReference>
<keyword evidence="2" id="KW-0489">Methyltransferase</keyword>
<dbReference type="GO" id="GO:0032259">
    <property type="term" value="P:methylation"/>
    <property type="evidence" value="ECO:0007669"/>
    <property type="project" value="UniProtKB-KW"/>
</dbReference>
<dbReference type="SUPFAM" id="SSF53335">
    <property type="entry name" value="S-adenosyl-L-methionine-dependent methyltransferases"/>
    <property type="match status" value="1"/>
</dbReference>
<evidence type="ECO:0000259" key="1">
    <source>
        <dbReference type="Pfam" id="PF05050"/>
    </source>
</evidence>
<dbReference type="PANTHER" id="PTHR32026">
    <property type="entry name" value="METHYLTRANSFERASE-LIKE PROTEIN 24"/>
    <property type="match status" value="1"/>
</dbReference>
<sequence length="173" mass="18605">MADLQQIGDLAYGGYLLPADSLSASSTCYLAGTGTDISFDLLVIARFGCEVHAFDPVPAAADYVRGAAAHEPRLHFSPVALWRTDEELAFHAPRTEGFVSHSAVDMHGTPVAFRAQGRSVASLMRERGHTQLDLLKISAEGSEHAIIEGALADGIHPRVLCVEFAQPAPRQQR</sequence>
<keyword evidence="3" id="KW-1185">Reference proteome</keyword>
<dbReference type="NCBIfam" id="TIGR01444">
    <property type="entry name" value="fkbM_fam"/>
    <property type="match status" value="1"/>
</dbReference>
<dbReference type="Proteomes" id="UP001058860">
    <property type="component" value="Chromosome"/>
</dbReference>
<organism evidence="2 3">
    <name type="scientific">Svornostia abyssi</name>
    <dbReference type="NCBI Taxonomy" id="2898438"/>
    <lineage>
        <taxon>Bacteria</taxon>
        <taxon>Bacillati</taxon>
        <taxon>Actinomycetota</taxon>
        <taxon>Thermoleophilia</taxon>
        <taxon>Solirubrobacterales</taxon>
        <taxon>Baekduiaceae</taxon>
        <taxon>Svornostia</taxon>
    </lineage>
</organism>
<keyword evidence="2" id="KW-0808">Transferase</keyword>
<dbReference type="InterPro" id="IPR006342">
    <property type="entry name" value="FkbM_mtfrase"/>
</dbReference>